<feature type="region of interest" description="Disordered" evidence="1">
    <location>
        <begin position="1"/>
        <end position="112"/>
    </location>
</feature>
<feature type="compositionally biased region" description="Basic and acidic residues" evidence="1">
    <location>
        <begin position="42"/>
        <end position="53"/>
    </location>
</feature>
<dbReference type="AlphaFoldDB" id="A0A086KGY1"/>
<sequence>MRGDYGGQEVHGQAFGNGKARRNVFRAVHCSAPSVKAGEPCEGSREEQRREGVKFPAWRPAAINGETGQMCGFERKRARERERGMKNKQKEKQQEKTKGKKRDAKRRERGER</sequence>
<accession>A0A086KGY1</accession>
<dbReference type="EMBL" id="AEYH02002053">
    <property type="protein sequence ID" value="KFG43649.1"/>
    <property type="molecule type" value="Genomic_DNA"/>
</dbReference>
<dbReference type="VEuPathDB" id="ToxoDB:TGFOU_319850B"/>
<evidence type="ECO:0000313" key="3">
    <source>
        <dbReference type="Proteomes" id="UP000028838"/>
    </source>
</evidence>
<feature type="compositionally biased region" description="Basic and acidic residues" evidence="1">
    <location>
        <begin position="73"/>
        <end position="97"/>
    </location>
</feature>
<reference evidence="2 3" key="1">
    <citation type="submission" date="2014-07" db="EMBL/GenBank/DDBJ databases">
        <authorList>
            <person name="Sibley D."/>
            <person name="Venepally P."/>
            <person name="Karamycheva S."/>
            <person name="Hadjithomas M."/>
            <person name="Khan A."/>
            <person name="Brunk B."/>
            <person name="Roos D."/>
            <person name="Caler E."/>
            <person name="Lorenzi H."/>
        </authorList>
    </citation>
    <scope>NUCLEOTIDE SEQUENCE [LARGE SCALE GENOMIC DNA]</scope>
    <source>
        <strain evidence="2 3">FOU</strain>
    </source>
</reference>
<dbReference type="Proteomes" id="UP000028838">
    <property type="component" value="Unassembled WGS sequence"/>
</dbReference>
<comment type="caution">
    <text evidence="2">The sequence shown here is derived from an EMBL/GenBank/DDBJ whole genome shotgun (WGS) entry which is preliminary data.</text>
</comment>
<evidence type="ECO:0000256" key="1">
    <source>
        <dbReference type="SAM" id="MobiDB-lite"/>
    </source>
</evidence>
<evidence type="ECO:0000313" key="2">
    <source>
        <dbReference type="EMBL" id="KFG43649.1"/>
    </source>
</evidence>
<gene>
    <name evidence="2" type="ORF">TGFOU_319850B</name>
</gene>
<protein>
    <submittedName>
        <fullName evidence="2">Splicing factor U2AF family SnRNP auxilary factor large subunit, RRM domain-containing protein</fullName>
    </submittedName>
</protein>
<proteinExistence type="predicted"/>
<organism evidence="2 3">
    <name type="scientific">Toxoplasma gondii FOU</name>
    <dbReference type="NCBI Taxonomy" id="943167"/>
    <lineage>
        <taxon>Eukaryota</taxon>
        <taxon>Sar</taxon>
        <taxon>Alveolata</taxon>
        <taxon>Apicomplexa</taxon>
        <taxon>Conoidasida</taxon>
        <taxon>Coccidia</taxon>
        <taxon>Eucoccidiorida</taxon>
        <taxon>Eimeriorina</taxon>
        <taxon>Sarcocystidae</taxon>
        <taxon>Toxoplasma</taxon>
    </lineage>
</organism>
<name>A0A086KGY1_TOXGO</name>